<reference evidence="4 5" key="1">
    <citation type="journal article" date="2020" name="ISME J.">
        <title>Uncovering the hidden diversity of litter-decomposition mechanisms in mushroom-forming fungi.</title>
        <authorList>
            <person name="Floudas D."/>
            <person name="Bentzer J."/>
            <person name="Ahren D."/>
            <person name="Johansson T."/>
            <person name="Persson P."/>
            <person name="Tunlid A."/>
        </authorList>
    </citation>
    <scope>NUCLEOTIDE SEQUENCE [LARGE SCALE GENOMIC DNA]</scope>
    <source>
        <strain evidence="4 5">CBS 661.87</strain>
    </source>
</reference>
<dbReference type="Proteomes" id="UP000565441">
    <property type="component" value="Unassembled WGS sequence"/>
</dbReference>
<dbReference type="EMBL" id="JAACJP010000005">
    <property type="protein sequence ID" value="KAF5384160.1"/>
    <property type="molecule type" value="Genomic_DNA"/>
</dbReference>
<feature type="signal peptide" evidence="3">
    <location>
        <begin position="1"/>
        <end position="19"/>
    </location>
</feature>
<organism evidence="4 5">
    <name type="scientific">Tricholomella constricta</name>
    <dbReference type="NCBI Taxonomy" id="117010"/>
    <lineage>
        <taxon>Eukaryota</taxon>
        <taxon>Fungi</taxon>
        <taxon>Dikarya</taxon>
        <taxon>Basidiomycota</taxon>
        <taxon>Agaricomycotina</taxon>
        <taxon>Agaricomycetes</taxon>
        <taxon>Agaricomycetidae</taxon>
        <taxon>Agaricales</taxon>
        <taxon>Tricholomatineae</taxon>
        <taxon>Lyophyllaceae</taxon>
        <taxon>Tricholomella</taxon>
    </lineage>
</organism>
<evidence type="ECO:0000256" key="1">
    <source>
        <dbReference type="SAM" id="MobiDB-lite"/>
    </source>
</evidence>
<feature type="compositionally biased region" description="Polar residues" evidence="1">
    <location>
        <begin position="300"/>
        <end position="315"/>
    </location>
</feature>
<protein>
    <recommendedName>
        <fullName evidence="6">Transmembrane protein</fullName>
    </recommendedName>
</protein>
<keyword evidence="2" id="KW-0812">Transmembrane</keyword>
<feature type="compositionally biased region" description="Basic and acidic residues" evidence="1">
    <location>
        <begin position="376"/>
        <end position="389"/>
    </location>
</feature>
<feature type="transmembrane region" description="Helical" evidence="2">
    <location>
        <begin position="135"/>
        <end position="156"/>
    </location>
</feature>
<dbReference type="AlphaFoldDB" id="A0A8H5HIX9"/>
<keyword evidence="5" id="KW-1185">Reference proteome</keyword>
<keyword evidence="3" id="KW-0732">Signal</keyword>
<proteinExistence type="predicted"/>
<feature type="chain" id="PRO_5034046981" description="Transmembrane protein" evidence="3">
    <location>
        <begin position="20"/>
        <end position="439"/>
    </location>
</feature>
<name>A0A8H5HIX9_9AGAR</name>
<keyword evidence="2" id="KW-1133">Transmembrane helix</keyword>
<evidence type="ECO:0000256" key="3">
    <source>
        <dbReference type="SAM" id="SignalP"/>
    </source>
</evidence>
<feature type="compositionally biased region" description="Low complexity" evidence="1">
    <location>
        <begin position="363"/>
        <end position="375"/>
    </location>
</feature>
<evidence type="ECO:0000313" key="4">
    <source>
        <dbReference type="EMBL" id="KAF5384160.1"/>
    </source>
</evidence>
<evidence type="ECO:0000256" key="2">
    <source>
        <dbReference type="SAM" id="Phobius"/>
    </source>
</evidence>
<comment type="caution">
    <text evidence="4">The sequence shown here is derived from an EMBL/GenBank/DDBJ whole genome shotgun (WGS) entry which is preliminary data.</text>
</comment>
<evidence type="ECO:0000313" key="5">
    <source>
        <dbReference type="Proteomes" id="UP000565441"/>
    </source>
</evidence>
<keyword evidence="2" id="KW-0472">Membrane</keyword>
<sequence length="439" mass="47653">MLFVVLLTYAVISSFFVQCGPGSLQFIEGSRRLYLLAGASSARSIAASSVSLPPSMLDLFFRQEAADFEAFSRLHREHPQGLLIHAVQPEPQRTNNTTHDDSGPDKYADLEPLITPVLQQLWRDHKKSRSTELTVLWVVCAVLSVSQLYQVVLWLFSTLRTPKPTRRVNGTNQGALHNWASPSAEPIELSDMGDAFPAIEVLQAVDPLPANEDVLMESTETISSLFPSMLLGIAISSSFGSATSPADSPAISEPASSRPCAPANGPDTPLTAVTMSSPLAGQVAAASESRDPSVMDDDAQTTSGGHVDTSSTVNVLSDPLRQRTLNDDNAPCSPSEVVRRKQGAINPVSDDQDKRAIASRTLAPSSAPSSAGPSFSRERQQVDLQRDDVPTSTAVSSRPVHAIDRFFMVWCQHRCKLQLLRQDLLAESTRRDEAGPWRR</sequence>
<evidence type="ECO:0008006" key="6">
    <source>
        <dbReference type="Google" id="ProtNLM"/>
    </source>
</evidence>
<gene>
    <name evidence="4" type="ORF">D9615_003181</name>
</gene>
<feature type="region of interest" description="Disordered" evidence="1">
    <location>
        <begin position="242"/>
        <end position="396"/>
    </location>
</feature>
<accession>A0A8H5HIX9</accession>